<accession>A0AAD5X4V3</accession>
<evidence type="ECO:0000259" key="1">
    <source>
        <dbReference type="SMART" id="SM00256"/>
    </source>
</evidence>
<dbReference type="PANTHER" id="PTHR31639">
    <property type="entry name" value="F-BOX PROTEIN-LIKE"/>
    <property type="match status" value="1"/>
</dbReference>
<dbReference type="SMART" id="SM00256">
    <property type="entry name" value="FBOX"/>
    <property type="match status" value="1"/>
</dbReference>
<dbReference type="Gene3D" id="1.20.1280.50">
    <property type="match status" value="1"/>
</dbReference>
<dbReference type="SUPFAM" id="SSF52047">
    <property type="entry name" value="RNI-like"/>
    <property type="match status" value="1"/>
</dbReference>
<proteinExistence type="predicted"/>
<dbReference type="InterPro" id="IPR001810">
    <property type="entry name" value="F-box_dom"/>
</dbReference>
<comment type="caution">
    <text evidence="2">The sequence shown here is derived from an EMBL/GenBank/DDBJ whole genome shotgun (WGS) entry which is preliminary data.</text>
</comment>
<dbReference type="EMBL" id="JADGJD010000571">
    <property type="protein sequence ID" value="KAJ3049962.1"/>
    <property type="molecule type" value="Genomic_DNA"/>
</dbReference>
<gene>
    <name evidence="2" type="ORF">HK097_009053</name>
</gene>
<dbReference type="SUPFAM" id="SSF81383">
    <property type="entry name" value="F-box domain"/>
    <property type="match status" value="1"/>
</dbReference>
<name>A0AAD5X4V3_9FUNG</name>
<protein>
    <recommendedName>
        <fullName evidence="1">F-box domain-containing protein</fullName>
    </recommendedName>
</protein>
<feature type="non-terminal residue" evidence="2">
    <location>
        <position position="1"/>
    </location>
</feature>
<dbReference type="Pfam" id="PF12937">
    <property type="entry name" value="F-box-like"/>
    <property type="match status" value="1"/>
</dbReference>
<dbReference type="InterPro" id="IPR036047">
    <property type="entry name" value="F-box-like_dom_sf"/>
</dbReference>
<dbReference type="InterPro" id="IPR032675">
    <property type="entry name" value="LRR_dom_sf"/>
</dbReference>
<organism evidence="2 3">
    <name type="scientific">Rhizophlyctis rosea</name>
    <dbReference type="NCBI Taxonomy" id="64517"/>
    <lineage>
        <taxon>Eukaryota</taxon>
        <taxon>Fungi</taxon>
        <taxon>Fungi incertae sedis</taxon>
        <taxon>Chytridiomycota</taxon>
        <taxon>Chytridiomycota incertae sedis</taxon>
        <taxon>Chytridiomycetes</taxon>
        <taxon>Rhizophlyctidales</taxon>
        <taxon>Rhizophlyctidaceae</taxon>
        <taxon>Rhizophlyctis</taxon>
    </lineage>
</organism>
<feature type="domain" description="F-box" evidence="1">
    <location>
        <begin position="10"/>
        <end position="50"/>
    </location>
</feature>
<dbReference type="Proteomes" id="UP001212841">
    <property type="component" value="Unassembled WGS sequence"/>
</dbReference>
<evidence type="ECO:0000313" key="2">
    <source>
        <dbReference type="EMBL" id="KAJ3049962.1"/>
    </source>
</evidence>
<dbReference type="PANTHER" id="PTHR31639:SF256">
    <property type="entry name" value="OS07G0242900 PROTEIN"/>
    <property type="match status" value="1"/>
</dbReference>
<dbReference type="AlphaFoldDB" id="A0AAD5X4V3"/>
<evidence type="ECO:0000313" key="3">
    <source>
        <dbReference type="Proteomes" id="UP001212841"/>
    </source>
</evidence>
<dbReference type="Gene3D" id="3.80.10.10">
    <property type="entry name" value="Ribonuclease Inhibitor"/>
    <property type="match status" value="1"/>
</dbReference>
<reference evidence="2" key="1">
    <citation type="submission" date="2020-05" db="EMBL/GenBank/DDBJ databases">
        <title>Phylogenomic resolution of chytrid fungi.</title>
        <authorList>
            <person name="Stajich J.E."/>
            <person name="Amses K."/>
            <person name="Simmons R."/>
            <person name="Seto K."/>
            <person name="Myers J."/>
            <person name="Bonds A."/>
            <person name="Quandt C.A."/>
            <person name="Barry K."/>
            <person name="Liu P."/>
            <person name="Grigoriev I."/>
            <person name="Longcore J.E."/>
            <person name="James T.Y."/>
        </authorList>
    </citation>
    <scope>NUCLEOTIDE SEQUENCE</scope>
    <source>
        <strain evidence="2">JEL0318</strain>
    </source>
</reference>
<keyword evidence="3" id="KW-1185">Reference proteome</keyword>
<sequence length="706" mass="78675">MTTPPPIDTIPVELLCQILQCISTEERSRSARVSRRWANAVGDARELVIRCTPLTAAVGLARILKGFGRLERLELLQTGPTEPELTSLDLTCRTFPGHPTLRDITSHSSAILQGLASCPSLKSLTITEDYKTPVSHLLEYRFNAVRFIFRDLAARLERLEVKTPLVWAVDRFTEWRGDLEMGLGDQDAGEDILVIEGLKSLTIGSLHTESASEFFVGYLSHVRFPNLTQLAMSTDEAFIPARHFTILSSAFPALKVLDLHQCVIDEARDLETVIAKLPLSLTTLRLHGVDVPAPRGSNGGGAVERSARRIVMMLVRRLEYLMELEIMHCRFKVVLTGSIDVYSAGLETADRVDNFDDEDGVDFGRLKKLVLMGFGKAFRDMTFLGKFWGLTTLRIDDVFHDVGGITAESKRLSWPRKSEATTSVWQFLGSRLQKLEEIEVRFTAASSAEEGGVDQVLDYVNNYILPHERSEGSSRLWRPPPSHGKAVSVDIVKPLRLADPAFANLTSLSLYNPVTISFLFSVLYNRHQLKNLKLSYIPAETTFDIEAHKHYALHLSGLKTLHVHVHGKEAPTVAKSLLRVLTEDARGLTFLRVVATKPFNPMEMSEEGRSSAAVPLDEEVIDGLIKRCSGIKTLKINGLSLSVGAFWRLCGGRYGNLVSWKGSLTQFEVPYQATSPYNIRLLKAFLSHHRLLKIFNLCMDTPPGSS</sequence>